<comment type="caution">
    <text evidence="1">The sequence shown here is derived from an EMBL/GenBank/DDBJ whole genome shotgun (WGS) entry which is preliminary data.</text>
</comment>
<dbReference type="Proteomes" id="UP000770717">
    <property type="component" value="Unassembled WGS sequence"/>
</dbReference>
<proteinExistence type="predicted"/>
<evidence type="ECO:0000313" key="1">
    <source>
        <dbReference type="EMBL" id="KAG9475362.1"/>
    </source>
</evidence>
<evidence type="ECO:0000313" key="2">
    <source>
        <dbReference type="Proteomes" id="UP000770717"/>
    </source>
</evidence>
<dbReference type="AlphaFoldDB" id="A0A8J6ETI0"/>
<keyword evidence="2" id="KW-1185">Reference proteome</keyword>
<dbReference type="EMBL" id="WNTK01000012">
    <property type="protein sequence ID" value="KAG9475362.1"/>
    <property type="molecule type" value="Genomic_DNA"/>
</dbReference>
<accession>A0A8J6ETI0</accession>
<sequence length="112" mass="12529">MFTSCLSESSQHTSTLVILALEQAYSTHIPSCNALTGISVDILYNGLTLSQLQQHKYDFMAKETCPNLCMCNKGNQSHQEHTFSLSTSFWNAIFPCRYNSPALHDKQNPGQI</sequence>
<gene>
    <name evidence="1" type="ORF">GDO78_003668</name>
</gene>
<reference evidence="1" key="1">
    <citation type="thesis" date="2020" institute="ProQuest LLC" country="789 East Eisenhower Parkway, Ann Arbor, MI, USA">
        <title>Comparative Genomics and Chromosome Evolution.</title>
        <authorList>
            <person name="Mudd A.B."/>
        </authorList>
    </citation>
    <scope>NUCLEOTIDE SEQUENCE</scope>
    <source>
        <strain evidence="1">HN-11 Male</strain>
        <tissue evidence="1">Kidney and liver</tissue>
    </source>
</reference>
<name>A0A8J6ETI0_ELECQ</name>
<protein>
    <submittedName>
        <fullName evidence="1">Uncharacterized protein</fullName>
    </submittedName>
</protein>
<organism evidence="1 2">
    <name type="scientific">Eleutherodactylus coqui</name>
    <name type="common">Puerto Rican coqui</name>
    <dbReference type="NCBI Taxonomy" id="57060"/>
    <lineage>
        <taxon>Eukaryota</taxon>
        <taxon>Metazoa</taxon>
        <taxon>Chordata</taxon>
        <taxon>Craniata</taxon>
        <taxon>Vertebrata</taxon>
        <taxon>Euteleostomi</taxon>
        <taxon>Amphibia</taxon>
        <taxon>Batrachia</taxon>
        <taxon>Anura</taxon>
        <taxon>Neobatrachia</taxon>
        <taxon>Hyloidea</taxon>
        <taxon>Eleutherodactylidae</taxon>
        <taxon>Eleutherodactylinae</taxon>
        <taxon>Eleutherodactylus</taxon>
        <taxon>Eleutherodactylus</taxon>
    </lineage>
</organism>